<dbReference type="Gene3D" id="1.25.40.10">
    <property type="entry name" value="Tetratricopeptide repeat domain"/>
    <property type="match status" value="5"/>
</dbReference>
<feature type="repeat" description="TPR" evidence="3">
    <location>
        <begin position="695"/>
        <end position="728"/>
    </location>
</feature>
<sequence length="818" mass="92477">MSKRARDMAFRHFNKGVSLIEKGLHEDALDILEEAEEQAKEADSPQILVAVLQTYADLLFAHERKDEALTRYSAAADILEKEPEHLSSEQKANMFSNMALALENAGKNEEAKEKYEVSAQGYRELLDEEPDNISYLSNAVSTLNNMGALLAEMGMNGEALDTFEEAFDLHERTSGDKEDDGYQQKRATILENLMNIPLENASGVDEQRYTRLLEQYAEIDTEDKGSSKMSTALQNIAHMLEKEGKTDEAFMKLEEALETVSRQFDEMPEEPANRKMLIDILRDMNRLLENENDSGRMLDKYELILQMSRKLLASMPENMSYQLNVAFALDIIGNLLKDEGRITEAITRIVESVDIAVSVLESEGDEHSSLQDMMIIIQDMVSLIELTDNEDTRLELYNDLLTKIEKAGQENLELGLICAEIYNETGRMLAEKGRSDKAIDDLRKAFSIYETVSHATGDSSKMNAIRKDIAQMQFTLGQYDDALNIYMELIRAGNIDGEHASRIDEILSEKEKMADNTGNVDILKKEYDSILDIRTELLGMIPDRDGKNAEKIRVIQEKIADLMVAMGMNREALLAYEQLQETGTDNRYLDRILKLLEKIRVAAGSYNDAEKQEVLEFLLSRYNSLAETNGNDAVIVGNRASVIENIAYILSERQEAEESGYMYSYALEAYTQLSELEPDNFFPHERIAAIHTRIAELAVNVGDSEEAISRYDMALGTYSSLIDADPSNIGYQLDHASVLDGMGALYLSLEKHAEAKWCYENALKAYGQIMEYDPGNKAYRSNVTITLENLGYVLELMGRKEDAMWMYENARKIDEGIE</sequence>
<dbReference type="InterPro" id="IPR011990">
    <property type="entry name" value="TPR-like_helical_dom_sf"/>
</dbReference>
<dbReference type="OrthoDB" id="141889at2157"/>
<dbReference type="Pfam" id="PF13374">
    <property type="entry name" value="TPR_10"/>
    <property type="match status" value="1"/>
</dbReference>
<dbReference type="PROSITE" id="PS50005">
    <property type="entry name" value="TPR"/>
    <property type="match status" value="3"/>
</dbReference>
<reference evidence="5" key="1">
    <citation type="submission" date="2016-10" db="EMBL/GenBank/DDBJ databases">
        <authorList>
            <person name="Varghese N."/>
            <person name="Submissions S."/>
        </authorList>
    </citation>
    <scope>NUCLEOTIDE SEQUENCE [LARGE SCALE GENOMIC DNA]</scope>
    <source>
        <strain evidence="5">Mob M</strain>
    </source>
</reference>
<dbReference type="RefSeq" id="WP_091934647.1">
    <property type="nucleotide sequence ID" value="NZ_FOUJ01000002.1"/>
</dbReference>
<dbReference type="AlphaFoldDB" id="A0A1I4QTK5"/>
<dbReference type="EMBL" id="FOUJ01000002">
    <property type="protein sequence ID" value="SFM43369.1"/>
    <property type="molecule type" value="Genomic_DNA"/>
</dbReference>
<protein>
    <submittedName>
        <fullName evidence="4">Tetratricopeptide repeat-containing protein</fullName>
    </submittedName>
</protein>
<proteinExistence type="predicted"/>
<dbReference type="SUPFAM" id="SSF48452">
    <property type="entry name" value="TPR-like"/>
    <property type="match status" value="3"/>
</dbReference>
<name>A0A1I4QTK5_9EURY</name>
<dbReference type="InterPro" id="IPR019734">
    <property type="entry name" value="TPR_rpt"/>
</dbReference>
<organism evidence="4 5">
    <name type="scientific">Methanolobus profundi</name>
    <dbReference type="NCBI Taxonomy" id="487685"/>
    <lineage>
        <taxon>Archaea</taxon>
        <taxon>Methanobacteriati</taxon>
        <taxon>Methanobacteriota</taxon>
        <taxon>Stenosarchaea group</taxon>
        <taxon>Methanomicrobia</taxon>
        <taxon>Methanosarcinales</taxon>
        <taxon>Methanosarcinaceae</taxon>
        <taxon>Methanolobus</taxon>
    </lineage>
</organism>
<evidence type="ECO:0000313" key="5">
    <source>
        <dbReference type="Proteomes" id="UP000198535"/>
    </source>
</evidence>
<keyword evidence="5" id="KW-1185">Reference proteome</keyword>
<feature type="repeat" description="TPR" evidence="3">
    <location>
        <begin position="140"/>
        <end position="173"/>
    </location>
</feature>
<evidence type="ECO:0000256" key="1">
    <source>
        <dbReference type="ARBA" id="ARBA00022737"/>
    </source>
</evidence>
<accession>A0A1I4QTK5</accession>
<dbReference type="Pfam" id="PF13181">
    <property type="entry name" value="TPR_8"/>
    <property type="match status" value="1"/>
</dbReference>
<feature type="repeat" description="TPR" evidence="3">
    <location>
        <begin position="419"/>
        <end position="452"/>
    </location>
</feature>
<dbReference type="STRING" id="487685.SAMN04488696_1191"/>
<dbReference type="PANTHER" id="PTHR45641">
    <property type="entry name" value="TETRATRICOPEPTIDE REPEAT PROTEIN (AFU_ORTHOLOGUE AFUA_6G03870)"/>
    <property type="match status" value="1"/>
</dbReference>
<keyword evidence="2 3" id="KW-0802">TPR repeat</keyword>
<evidence type="ECO:0000256" key="2">
    <source>
        <dbReference type="ARBA" id="ARBA00022803"/>
    </source>
</evidence>
<evidence type="ECO:0000256" key="3">
    <source>
        <dbReference type="PROSITE-ProRule" id="PRU00339"/>
    </source>
</evidence>
<dbReference type="PANTHER" id="PTHR45641:SF19">
    <property type="entry name" value="NEPHROCYSTIN-3"/>
    <property type="match status" value="1"/>
</dbReference>
<dbReference type="Proteomes" id="UP000198535">
    <property type="component" value="Unassembled WGS sequence"/>
</dbReference>
<keyword evidence="1" id="KW-0677">Repeat</keyword>
<evidence type="ECO:0000313" key="4">
    <source>
        <dbReference type="EMBL" id="SFM43369.1"/>
    </source>
</evidence>
<gene>
    <name evidence="4" type="ORF">SAMN04488696_1191</name>
</gene>
<dbReference type="SMART" id="SM00028">
    <property type="entry name" value="TPR"/>
    <property type="match status" value="11"/>
</dbReference>